<name>A0A4R5FPE9_9ACTN</name>
<proteinExistence type="predicted"/>
<sequence>MAYGLASATGPGEPPRFREERVTVIDLDLIPTVHPVRAYLDLGGSGGALHNRILAHLAAATAAGEQVTAVFQSNPVAGLRERVVRESRLDAYAARTPERLVEELRSPRWQRLCERLAGWDDHPPHLRSLLVNVLIRLGFYGEADKRLRDLPLDRPLDDVEVSLVLQRAIAVYKSDRGADERALGLLRHAYEQAVSPRSRLVAAMAITVHHARVDRDARAVGHWAGRALTDLAAFDGAEGDDVILRSAALRACSFAPFFDRRLDEATEMLARCEELARSAPGDTVERRLARDENLRAVLETRSREAAGRGETELSLQRMHDLIALDPADSRAHRDLGYALFKLERFAQALVSFRTAARLGSPFAAVSWTLVAHCHLRLDDTDAALDALMTAIDIDPCSITALRGVLRVTERHGDGHLRAWACERLNRLPDPPSPDSFSMSIKEESHV</sequence>
<evidence type="ECO:0000256" key="1">
    <source>
        <dbReference type="PROSITE-ProRule" id="PRU00339"/>
    </source>
</evidence>
<evidence type="ECO:0000313" key="3">
    <source>
        <dbReference type="Proteomes" id="UP000295136"/>
    </source>
</evidence>
<dbReference type="SUPFAM" id="SSF48452">
    <property type="entry name" value="TPR-like"/>
    <property type="match status" value="1"/>
</dbReference>
<dbReference type="PROSITE" id="PS50005">
    <property type="entry name" value="TPR"/>
    <property type="match status" value="1"/>
</dbReference>
<accession>A0A4R5FPE9</accession>
<protein>
    <submittedName>
        <fullName evidence="2">Uncharacterized protein</fullName>
    </submittedName>
</protein>
<evidence type="ECO:0000313" key="2">
    <source>
        <dbReference type="EMBL" id="TDE54649.1"/>
    </source>
</evidence>
<dbReference type="Gene3D" id="1.25.40.10">
    <property type="entry name" value="Tetratricopeptide repeat domain"/>
    <property type="match status" value="1"/>
</dbReference>
<gene>
    <name evidence="2" type="ORF">E1295_14745</name>
</gene>
<keyword evidence="3" id="KW-1185">Reference proteome</keyword>
<dbReference type="SMART" id="SM00028">
    <property type="entry name" value="TPR"/>
    <property type="match status" value="2"/>
</dbReference>
<comment type="caution">
    <text evidence="2">The sequence shown here is derived from an EMBL/GenBank/DDBJ whole genome shotgun (WGS) entry which is preliminary data.</text>
</comment>
<organism evidence="2 3">
    <name type="scientific">Nonomuraea mesophila</name>
    <dbReference type="NCBI Taxonomy" id="2530382"/>
    <lineage>
        <taxon>Bacteria</taxon>
        <taxon>Bacillati</taxon>
        <taxon>Actinomycetota</taxon>
        <taxon>Actinomycetes</taxon>
        <taxon>Streptosporangiales</taxon>
        <taxon>Streptosporangiaceae</taxon>
        <taxon>Nonomuraea</taxon>
    </lineage>
</organism>
<keyword evidence="1" id="KW-0802">TPR repeat</keyword>
<dbReference type="EMBL" id="SMLD01000031">
    <property type="protein sequence ID" value="TDE54649.1"/>
    <property type="molecule type" value="Genomic_DNA"/>
</dbReference>
<feature type="repeat" description="TPR" evidence="1">
    <location>
        <begin position="364"/>
        <end position="397"/>
    </location>
</feature>
<dbReference type="InterPro" id="IPR019734">
    <property type="entry name" value="TPR_rpt"/>
</dbReference>
<reference evidence="2 3" key="1">
    <citation type="submission" date="2019-03" db="EMBL/GenBank/DDBJ databases">
        <title>Draft genome sequences of novel Actinobacteria.</title>
        <authorList>
            <person name="Sahin N."/>
            <person name="Ay H."/>
            <person name="Saygin H."/>
        </authorList>
    </citation>
    <scope>NUCLEOTIDE SEQUENCE [LARGE SCALE GENOMIC DNA]</scope>
    <source>
        <strain evidence="2 3">6K102</strain>
    </source>
</reference>
<dbReference type="Proteomes" id="UP000295136">
    <property type="component" value="Unassembled WGS sequence"/>
</dbReference>
<dbReference type="AlphaFoldDB" id="A0A4R5FPE9"/>
<dbReference type="Pfam" id="PF13181">
    <property type="entry name" value="TPR_8"/>
    <property type="match status" value="1"/>
</dbReference>
<dbReference type="InterPro" id="IPR011990">
    <property type="entry name" value="TPR-like_helical_dom_sf"/>
</dbReference>